<evidence type="ECO:0000313" key="2">
    <source>
        <dbReference type="EMBL" id="TGO89791.1"/>
    </source>
</evidence>
<evidence type="ECO:0000313" key="3">
    <source>
        <dbReference type="Proteomes" id="UP000297280"/>
    </source>
</evidence>
<dbReference type="EMBL" id="PQXO01000093">
    <property type="protein sequence ID" value="TGO89791.1"/>
    <property type="molecule type" value="Genomic_DNA"/>
</dbReference>
<accession>A0A4Z1KZ74</accession>
<feature type="compositionally biased region" description="Acidic residues" evidence="1">
    <location>
        <begin position="199"/>
        <end position="227"/>
    </location>
</feature>
<dbReference type="AlphaFoldDB" id="A0A4Z1KZ74"/>
<gene>
    <name evidence="2" type="ORF">BPOR_0093g00020</name>
</gene>
<evidence type="ECO:0000256" key="1">
    <source>
        <dbReference type="SAM" id="MobiDB-lite"/>
    </source>
</evidence>
<organism evidence="2 3">
    <name type="scientific">Botrytis porri</name>
    <dbReference type="NCBI Taxonomy" id="87229"/>
    <lineage>
        <taxon>Eukaryota</taxon>
        <taxon>Fungi</taxon>
        <taxon>Dikarya</taxon>
        <taxon>Ascomycota</taxon>
        <taxon>Pezizomycotina</taxon>
        <taxon>Leotiomycetes</taxon>
        <taxon>Helotiales</taxon>
        <taxon>Sclerotiniaceae</taxon>
        <taxon>Botrytis</taxon>
    </lineage>
</organism>
<comment type="caution">
    <text evidence="2">The sequence shown here is derived from an EMBL/GenBank/DDBJ whole genome shotgun (WGS) entry which is preliminary data.</text>
</comment>
<feature type="region of interest" description="Disordered" evidence="1">
    <location>
        <begin position="100"/>
        <end position="156"/>
    </location>
</feature>
<name>A0A4Z1KZ74_9HELO</name>
<feature type="region of interest" description="Disordered" evidence="1">
    <location>
        <begin position="197"/>
        <end position="227"/>
    </location>
</feature>
<reference evidence="2 3" key="1">
    <citation type="submission" date="2017-12" db="EMBL/GenBank/DDBJ databases">
        <title>Comparative genomics of Botrytis spp.</title>
        <authorList>
            <person name="Valero-Jimenez C.A."/>
            <person name="Tapia P."/>
            <person name="Veloso J."/>
            <person name="Silva-Moreno E."/>
            <person name="Staats M."/>
            <person name="Valdes J.H."/>
            <person name="Van Kan J.A.L."/>
        </authorList>
    </citation>
    <scope>NUCLEOTIDE SEQUENCE [LARGE SCALE GENOMIC DNA]</scope>
    <source>
        <strain evidence="2 3">MUCL3349</strain>
    </source>
</reference>
<keyword evidence="3" id="KW-1185">Reference proteome</keyword>
<dbReference type="Proteomes" id="UP000297280">
    <property type="component" value="Unassembled WGS sequence"/>
</dbReference>
<protein>
    <submittedName>
        <fullName evidence="2">Uncharacterized protein</fullName>
    </submittedName>
</protein>
<proteinExistence type="predicted"/>
<sequence length="256" mass="27379">MVITFALSSATFSTLSESLYRSSFALRKAKGKTVIREERRAARAGISLVQSFPSSSAADSSFGATTADFSAPQQLVFRPRVTTTTPAASNFSDSVASGGFAATSTSQAPPADNASRLHATSQQPFSARIAAVAARRTGGRHHKRSRVPSQKERLSRRSVFRELTGVPLAALGLGQKIGGSVAADIIGNWPSEVLGEELLGSDDEEEEDIEDDEEEAEDVEDNEDEEMVDVGYDSDIYDSDGNEWAALGVNMKEGRP</sequence>
<feature type="compositionally biased region" description="Basic residues" evidence="1">
    <location>
        <begin position="137"/>
        <end position="146"/>
    </location>
</feature>